<keyword evidence="4" id="KW-1185">Reference proteome</keyword>
<sequence length="626" mass="71101">MSSPAISIGHSSSCQLEYLSTEGQPTRRSPSPRPSSPSLSRNSSTTLPEEDIADTPLCHGADVPERILDVPIPGQNIVPPPKSSQPPAPQPNGHPARIIAMPVSPEDVITWRYEREPFRPGCVAKITTIEPMVMTYLRRDVPPEWEACEHPEGKLYFRHPGKRILTHTDISDPENLKDIEALYQSVESKLEDFNPRRPSDLEMVLDIRRGKKTIFGYYLASWEARAVTWAEETDIWLATLGERDVYCQAHLRHAVERQFWSHIEMFPNHRNIPAHLIDELKDTLLFGWNDLMTSDTSTVPYDERKLSELSRVMEKVKEGRMNGYRAIVIARNMGTFCMCLSMCFTPRTLTYFVPQGKERFLNYHGQPGARLNRDECMSEATVHRERSLTFLLLSPCLFWMPDIYLAELEKIWVDNTVNYRPWNRFITELKRDWKASTTPATVLLSANVGFLAIQSLDISDPNKSVNQITSYVSTLLSLATYIICQILTRQHRGVSDRDDASRAASYLARKSSSYFGMEAVAFAVSLPIALFIWSMLTFLLAVSYVCFFQTSTATRIVTGVCFSFLAVITGLVLYMDWGTNPSVQPDIRGSTLRTLRRRLPIVFGWMGKRKVSGLRRKMTLGSQSAV</sequence>
<feature type="transmembrane region" description="Helical" evidence="2">
    <location>
        <begin position="519"/>
        <end position="544"/>
    </location>
</feature>
<dbReference type="EMBL" id="OZ037954">
    <property type="protein sequence ID" value="CAL1699538.1"/>
    <property type="molecule type" value="Genomic_DNA"/>
</dbReference>
<feature type="compositionally biased region" description="Low complexity" evidence="1">
    <location>
        <begin position="36"/>
        <end position="47"/>
    </location>
</feature>
<reference evidence="4" key="1">
    <citation type="submission" date="2024-04" db="EMBL/GenBank/DDBJ databases">
        <authorList>
            <person name="Shaw F."/>
            <person name="Minotto A."/>
        </authorList>
    </citation>
    <scope>NUCLEOTIDE SEQUENCE [LARGE SCALE GENOMIC DNA]</scope>
</reference>
<evidence type="ECO:0000256" key="2">
    <source>
        <dbReference type="SAM" id="Phobius"/>
    </source>
</evidence>
<keyword evidence="2" id="KW-0472">Membrane</keyword>
<evidence type="ECO:0000313" key="3">
    <source>
        <dbReference type="EMBL" id="CAL1699538.1"/>
    </source>
</evidence>
<dbReference type="Proteomes" id="UP001497453">
    <property type="component" value="Chromosome 11"/>
</dbReference>
<name>A0ABP1CXU9_9APHY</name>
<gene>
    <name evidence="3" type="ORF">GFSPODELE1_LOCUS2726</name>
</gene>
<organism evidence="3 4">
    <name type="scientific">Somion occarium</name>
    <dbReference type="NCBI Taxonomy" id="3059160"/>
    <lineage>
        <taxon>Eukaryota</taxon>
        <taxon>Fungi</taxon>
        <taxon>Dikarya</taxon>
        <taxon>Basidiomycota</taxon>
        <taxon>Agaricomycotina</taxon>
        <taxon>Agaricomycetes</taxon>
        <taxon>Polyporales</taxon>
        <taxon>Cerrenaceae</taxon>
        <taxon>Somion</taxon>
    </lineage>
</organism>
<accession>A0ABP1CXU9</accession>
<feature type="transmembrane region" description="Helical" evidence="2">
    <location>
        <begin position="556"/>
        <end position="575"/>
    </location>
</feature>
<evidence type="ECO:0000256" key="1">
    <source>
        <dbReference type="SAM" id="MobiDB-lite"/>
    </source>
</evidence>
<feature type="region of interest" description="Disordered" evidence="1">
    <location>
        <begin position="1"/>
        <end position="58"/>
    </location>
</feature>
<keyword evidence="2" id="KW-1133">Transmembrane helix</keyword>
<protein>
    <recommendedName>
        <fullName evidence="5">WW domain-containing protein</fullName>
    </recommendedName>
</protein>
<feature type="compositionally biased region" description="Low complexity" evidence="1">
    <location>
        <begin position="1"/>
        <end position="13"/>
    </location>
</feature>
<keyword evidence="2" id="KW-0812">Transmembrane</keyword>
<evidence type="ECO:0000313" key="4">
    <source>
        <dbReference type="Proteomes" id="UP001497453"/>
    </source>
</evidence>
<feature type="compositionally biased region" description="Pro residues" evidence="1">
    <location>
        <begin position="78"/>
        <end position="92"/>
    </location>
</feature>
<feature type="region of interest" description="Disordered" evidence="1">
    <location>
        <begin position="71"/>
        <end position="97"/>
    </location>
</feature>
<evidence type="ECO:0008006" key="5">
    <source>
        <dbReference type="Google" id="ProtNLM"/>
    </source>
</evidence>
<proteinExistence type="predicted"/>